<dbReference type="STRING" id="1182545.A0A072PEJ9"/>
<gene>
    <name evidence="2" type="ORF">A1O9_06118</name>
</gene>
<reference evidence="2 3" key="1">
    <citation type="submission" date="2013-03" db="EMBL/GenBank/DDBJ databases">
        <title>The Genome Sequence of Exophiala aquamarina CBS 119918.</title>
        <authorList>
            <consortium name="The Broad Institute Genomics Platform"/>
            <person name="Cuomo C."/>
            <person name="de Hoog S."/>
            <person name="Gorbushina A."/>
            <person name="Walker B."/>
            <person name="Young S.K."/>
            <person name="Zeng Q."/>
            <person name="Gargeya S."/>
            <person name="Fitzgerald M."/>
            <person name="Haas B."/>
            <person name="Abouelleil A."/>
            <person name="Allen A.W."/>
            <person name="Alvarado L."/>
            <person name="Arachchi H.M."/>
            <person name="Berlin A.M."/>
            <person name="Chapman S.B."/>
            <person name="Gainer-Dewar J."/>
            <person name="Goldberg J."/>
            <person name="Griggs A."/>
            <person name="Gujja S."/>
            <person name="Hansen M."/>
            <person name="Howarth C."/>
            <person name="Imamovic A."/>
            <person name="Ireland A."/>
            <person name="Larimer J."/>
            <person name="McCowan C."/>
            <person name="Murphy C."/>
            <person name="Pearson M."/>
            <person name="Poon T.W."/>
            <person name="Priest M."/>
            <person name="Roberts A."/>
            <person name="Saif S."/>
            <person name="Shea T."/>
            <person name="Sisk P."/>
            <person name="Sykes S."/>
            <person name="Wortman J."/>
            <person name="Nusbaum C."/>
            <person name="Birren B."/>
        </authorList>
    </citation>
    <scope>NUCLEOTIDE SEQUENCE [LARGE SCALE GENOMIC DNA]</scope>
    <source>
        <strain evidence="2 3">CBS 119918</strain>
    </source>
</reference>
<keyword evidence="3" id="KW-1185">Reference proteome</keyword>
<evidence type="ECO:0000313" key="2">
    <source>
        <dbReference type="EMBL" id="KEF58192.1"/>
    </source>
</evidence>
<evidence type="ECO:0000256" key="1">
    <source>
        <dbReference type="SAM" id="MobiDB-lite"/>
    </source>
</evidence>
<sequence length="327" mass="35789">MGSLEPMPELAVNDGPLTAEDIGQLTPSTTNLPTSELLHRYRRDGYLLVKNLLPREDVLKARSAYFQMMVPTGVLEPGTAVEEGRFNRSERTPEEFPGVGAGSSGMNGRPGDERAAALFVDLALQAHSEPWYADVFCKHPALLSFVAELTGWGDATLPLKRSLLRNNVPGTKPIGVHYDQIFLRHGDESNITAWVPIGDVALDGGGLIYLQDSTPIGRALEESFTTKALSTGLSAEEAKSAFNQNMMSTGLISENPLEFSRQHGRPWLVSAFEAGDVVFHSPYTIHASTVNHDKDGVIRLATDLRFCDSRRSFDARWMNVYTVGDGV</sequence>
<dbReference type="OrthoDB" id="2328924at2759"/>
<dbReference type="InterPro" id="IPR008775">
    <property type="entry name" value="Phytyl_CoA_dOase-like"/>
</dbReference>
<evidence type="ECO:0000313" key="3">
    <source>
        <dbReference type="Proteomes" id="UP000027920"/>
    </source>
</evidence>
<dbReference type="VEuPathDB" id="FungiDB:A1O9_06118"/>
<dbReference type="AlphaFoldDB" id="A0A072PEJ9"/>
<dbReference type="Gene3D" id="2.60.120.620">
    <property type="entry name" value="q2cbj1_9rhob like domain"/>
    <property type="match status" value="1"/>
</dbReference>
<comment type="caution">
    <text evidence="2">The sequence shown here is derived from an EMBL/GenBank/DDBJ whole genome shotgun (WGS) entry which is preliminary data.</text>
</comment>
<dbReference type="HOGENOM" id="CLU_049925_0_0_1"/>
<dbReference type="SUPFAM" id="SSF51197">
    <property type="entry name" value="Clavaminate synthase-like"/>
    <property type="match status" value="1"/>
</dbReference>
<organism evidence="2 3">
    <name type="scientific">Exophiala aquamarina CBS 119918</name>
    <dbReference type="NCBI Taxonomy" id="1182545"/>
    <lineage>
        <taxon>Eukaryota</taxon>
        <taxon>Fungi</taxon>
        <taxon>Dikarya</taxon>
        <taxon>Ascomycota</taxon>
        <taxon>Pezizomycotina</taxon>
        <taxon>Eurotiomycetes</taxon>
        <taxon>Chaetothyriomycetidae</taxon>
        <taxon>Chaetothyriales</taxon>
        <taxon>Herpotrichiellaceae</taxon>
        <taxon>Exophiala</taxon>
    </lineage>
</organism>
<dbReference type="GeneID" id="25281035"/>
<protein>
    <submittedName>
        <fullName evidence="2">Phytanoyl-CoA hydroxylase</fullName>
    </submittedName>
</protein>
<dbReference type="Proteomes" id="UP000027920">
    <property type="component" value="Unassembled WGS sequence"/>
</dbReference>
<dbReference type="PANTHER" id="PTHR40128">
    <property type="entry name" value="EXPRESSED PROTEIN"/>
    <property type="match status" value="1"/>
</dbReference>
<accession>A0A072PEJ9</accession>
<dbReference type="Pfam" id="PF05721">
    <property type="entry name" value="PhyH"/>
    <property type="match status" value="1"/>
</dbReference>
<dbReference type="EMBL" id="AMGV01000004">
    <property type="protein sequence ID" value="KEF58192.1"/>
    <property type="molecule type" value="Genomic_DNA"/>
</dbReference>
<feature type="compositionally biased region" description="Basic and acidic residues" evidence="1">
    <location>
        <begin position="85"/>
        <end position="94"/>
    </location>
</feature>
<feature type="region of interest" description="Disordered" evidence="1">
    <location>
        <begin position="85"/>
        <end position="110"/>
    </location>
</feature>
<dbReference type="RefSeq" id="XP_013260782.1">
    <property type="nucleotide sequence ID" value="XM_013405328.1"/>
</dbReference>
<dbReference type="PANTHER" id="PTHR40128:SF1">
    <property type="entry name" value="PHYTANOYL-COA HYDROXYLASE"/>
    <property type="match status" value="1"/>
</dbReference>
<name>A0A072PEJ9_9EURO</name>
<proteinExistence type="predicted"/>
<feature type="region of interest" description="Disordered" evidence="1">
    <location>
        <begin position="1"/>
        <end position="31"/>
    </location>
</feature>